<evidence type="ECO:0000313" key="2">
    <source>
        <dbReference type="Proteomes" id="UP001165064"/>
    </source>
</evidence>
<evidence type="ECO:0000313" key="1">
    <source>
        <dbReference type="EMBL" id="GME84460.1"/>
    </source>
</evidence>
<name>A0ACB5TAI5_AMBMO</name>
<accession>A0ACB5TAI5</accession>
<protein>
    <submittedName>
        <fullName evidence="1">Unnamed protein product</fullName>
    </submittedName>
</protein>
<organism evidence="1 2">
    <name type="scientific">Ambrosiozyma monospora</name>
    <name type="common">Yeast</name>
    <name type="synonym">Endomycopsis monosporus</name>
    <dbReference type="NCBI Taxonomy" id="43982"/>
    <lineage>
        <taxon>Eukaryota</taxon>
        <taxon>Fungi</taxon>
        <taxon>Dikarya</taxon>
        <taxon>Ascomycota</taxon>
        <taxon>Saccharomycotina</taxon>
        <taxon>Pichiomycetes</taxon>
        <taxon>Pichiales</taxon>
        <taxon>Pichiaceae</taxon>
        <taxon>Ambrosiozyma</taxon>
    </lineage>
</organism>
<dbReference type="Proteomes" id="UP001165064">
    <property type="component" value="Unassembled WGS sequence"/>
</dbReference>
<sequence>MFSDHHSISFDEFHKVAKTLETDESTMDTLVTSFNALGFNNTTEIGTKVKNIPNALQRIVKEMNDEFEFETPEKTKAQKQTFFFWS</sequence>
<reference evidence="1" key="1">
    <citation type="submission" date="2023-04" db="EMBL/GenBank/DDBJ databases">
        <title>Ambrosiozyma monospora NBRC 10751.</title>
        <authorList>
            <person name="Ichikawa N."/>
            <person name="Sato H."/>
            <person name="Tonouchi N."/>
        </authorList>
    </citation>
    <scope>NUCLEOTIDE SEQUENCE</scope>
    <source>
        <strain evidence="1">NBRC 10751</strain>
    </source>
</reference>
<keyword evidence="2" id="KW-1185">Reference proteome</keyword>
<gene>
    <name evidence="1" type="ORF">Amon02_000685800</name>
</gene>
<comment type="caution">
    <text evidence="1">The sequence shown here is derived from an EMBL/GenBank/DDBJ whole genome shotgun (WGS) entry which is preliminary data.</text>
</comment>
<proteinExistence type="predicted"/>
<dbReference type="EMBL" id="BSXS01005515">
    <property type="protein sequence ID" value="GME84460.1"/>
    <property type="molecule type" value="Genomic_DNA"/>
</dbReference>